<reference evidence="2" key="1">
    <citation type="submission" date="2020-11" db="EMBL/GenBank/DDBJ databases">
        <authorList>
            <person name="Tran Van P."/>
        </authorList>
    </citation>
    <scope>NUCLEOTIDE SEQUENCE</scope>
</reference>
<dbReference type="Pfam" id="PF00089">
    <property type="entry name" value="Trypsin"/>
    <property type="match status" value="1"/>
</dbReference>
<gene>
    <name evidence="2" type="ORF">ONB1V03_LOCUS23603</name>
</gene>
<dbReference type="GO" id="GO:0004252">
    <property type="term" value="F:serine-type endopeptidase activity"/>
    <property type="evidence" value="ECO:0007669"/>
    <property type="project" value="InterPro"/>
</dbReference>
<dbReference type="EMBL" id="OC976101">
    <property type="protein sequence ID" value="CAD7668734.1"/>
    <property type="molecule type" value="Genomic_DNA"/>
</dbReference>
<proteinExistence type="predicted"/>
<dbReference type="AlphaFoldDB" id="A0A7R9MV72"/>
<dbReference type="OrthoDB" id="10051896at2759"/>
<evidence type="ECO:0000259" key="1">
    <source>
        <dbReference type="Pfam" id="PF00089"/>
    </source>
</evidence>
<dbReference type="InterPro" id="IPR001254">
    <property type="entry name" value="Trypsin_dom"/>
</dbReference>
<feature type="non-terminal residue" evidence="2">
    <location>
        <position position="68"/>
    </location>
</feature>
<evidence type="ECO:0000313" key="3">
    <source>
        <dbReference type="Proteomes" id="UP000728032"/>
    </source>
</evidence>
<sequence length="68" mass="7491">MILEPLLSLVEHPDWDLDYGANDIALIKLNETLDFNGKHKHLEPICLPNTSITTSEACLSVGFGAINK</sequence>
<dbReference type="Proteomes" id="UP000728032">
    <property type="component" value="Unassembled WGS sequence"/>
</dbReference>
<dbReference type="SUPFAM" id="SSF50494">
    <property type="entry name" value="Trypsin-like serine proteases"/>
    <property type="match status" value="1"/>
</dbReference>
<dbReference type="EMBL" id="CAJPVJ010061276">
    <property type="protein sequence ID" value="CAG2184183.1"/>
    <property type="molecule type" value="Genomic_DNA"/>
</dbReference>
<feature type="domain" description="Peptidase S1" evidence="1">
    <location>
        <begin position="9"/>
        <end position="65"/>
    </location>
</feature>
<organism evidence="2">
    <name type="scientific">Oppiella nova</name>
    <dbReference type="NCBI Taxonomy" id="334625"/>
    <lineage>
        <taxon>Eukaryota</taxon>
        <taxon>Metazoa</taxon>
        <taxon>Ecdysozoa</taxon>
        <taxon>Arthropoda</taxon>
        <taxon>Chelicerata</taxon>
        <taxon>Arachnida</taxon>
        <taxon>Acari</taxon>
        <taxon>Acariformes</taxon>
        <taxon>Sarcoptiformes</taxon>
        <taxon>Oribatida</taxon>
        <taxon>Brachypylina</taxon>
        <taxon>Oppioidea</taxon>
        <taxon>Oppiidae</taxon>
        <taxon>Oppiella</taxon>
    </lineage>
</organism>
<dbReference type="Gene3D" id="2.40.10.10">
    <property type="entry name" value="Trypsin-like serine proteases"/>
    <property type="match status" value="1"/>
</dbReference>
<dbReference type="InterPro" id="IPR043504">
    <property type="entry name" value="Peptidase_S1_PA_chymotrypsin"/>
</dbReference>
<name>A0A7R9MV72_9ACAR</name>
<accession>A0A7R9MV72</accession>
<evidence type="ECO:0000313" key="2">
    <source>
        <dbReference type="EMBL" id="CAD7668734.1"/>
    </source>
</evidence>
<dbReference type="InterPro" id="IPR009003">
    <property type="entry name" value="Peptidase_S1_PA"/>
</dbReference>
<dbReference type="GO" id="GO:0006508">
    <property type="term" value="P:proteolysis"/>
    <property type="evidence" value="ECO:0007669"/>
    <property type="project" value="InterPro"/>
</dbReference>
<keyword evidence="3" id="KW-1185">Reference proteome</keyword>
<protein>
    <recommendedName>
        <fullName evidence="1">Peptidase S1 domain-containing protein</fullName>
    </recommendedName>
</protein>